<evidence type="ECO:0000256" key="1">
    <source>
        <dbReference type="SAM" id="MobiDB-lite"/>
    </source>
</evidence>
<dbReference type="HOGENOM" id="CLU_180364_0_0_1"/>
<feature type="transmembrane region" description="Helical" evidence="2">
    <location>
        <begin position="16"/>
        <end position="38"/>
    </location>
</feature>
<sequence length="119" mass="13009">MDRLSHRQKAKSQPKLLWALVTSSFPWPLAGNFLNIWIGLRRQPGTLHAALLLQGQHGRRAEGGRDSHDCTGDETTTATAAAAAPPADAARKSRRKDTNLALKVLLMLAMPICQLLNSF</sequence>
<dbReference type="Proteomes" id="UP000026962">
    <property type="component" value="Chromosome 5"/>
</dbReference>
<protein>
    <submittedName>
        <fullName evidence="3">Uncharacterized protein</fullName>
    </submittedName>
</protein>
<dbReference type="Gramene" id="OPUNC05G13040.1">
    <property type="protein sequence ID" value="OPUNC05G13040.1"/>
    <property type="gene ID" value="OPUNC05G13040"/>
</dbReference>
<proteinExistence type="predicted"/>
<keyword evidence="2" id="KW-1133">Transmembrane helix</keyword>
<reference evidence="3" key="2">
    <citation type="submission" date="2018-05" db="EMBL/GenBank/DDBJ databases">
        <title>OpunRS2 (Oryza punctata Reference Sequence Version 2).</title>
        <authorList>
            <person name="Zhang J."/>
            <person name="Kudrna D."/>
            <person name="Lee S."/>
            <person name="Talag J."/>
            <person name="Welchert J."/>
            <person name="Wing R.A."/>
        </authorList>
    </citation>
    <scope>NUCLEOTIDE SEQUENCE [LARGE SCALE GENOMIC DNA]</scope>
</reference>
<dbReference type="OMA" id="QPKLLWA"/>
<evidence type="ECO:0000256" key="2">
    <source>
        <dbReference type="SAM" id="Phobius"/>
    </source>
</evidence>
<keyword evidence="4" id="KW-1185">Reference proteome</keyword>
<name>A0A0E0L212_ORYPU</name>
<evidence type="ECO:0000313" key="4">
    <source>
        <dbReference type="Proteomes" id="UP000026962"/>
    </source>
</evidence>
<keyword evidence="2" id="KW-0812">Transmembrane</keyword>
<evidence type="ECO:0000313" key="3">
    <source>
        <dbReference type="EnsemblPlants" id="OPUNC05G13040.1"/>
    </source>
</evidence>
<dbReference type="EnsemblPlants" id="OPUNC05G13040.1">
    <property type="protein sequence ID" value="OPUNC05G13040.1"/>
    <property type="gene ID" value="OPUNC05G13040"/>
</dbReference>
<feature type="compositionally biased region" description="Basic and acidic residues" evidence="1">
    <location>
        <begin position="59"/>
        <end position="71"/>
    </location>
</feature>
<organism evidence="3">
    <name type="scientific">Oryza punctata</name>
    <name type="common">Red rice</name>
    <dbReference type="NCBI Taxonomy" id="4537"/>
    <lineage>
        <taxon>Eukaryota</taxon>
        <taxon>Viridiplantae</taxon>
        <taxon>Streptophyta</taxon>
        <taxon>Embryophyta</taxon>
        <taxon>Tracheophyta</taxon>
        <taxon>Spermatophyta</taxon>
        <taxon>Magnoliopsida</taxon>
        <taxon>Liliopsida</taxon>
        <taxon>Poales</taxon>
        <taxon>Poaceae</taxon>
        <taxon>BOP clade</taxon>
        <taxon>Oryzoideae</taxon>
        <taxon>Oryzeae</taxon>
        <taxon>Oryzinae</taxon>
        <taxon>Oryza</taxon>
    </lineage>
</organism>
<feature type="region of interest" description="Disordered" evidence="1">
    <location>
        <begin position="58"/>
        <end position="95"/>
    </location>
</feature>
<reference evidence="3" key="1">
    <citation type="submission" date="2015-04" db="UniProtKB">
        <authorList>
            <consortium name="EnsemblPlants"/>
        </authorList>
    </citation>
    <scope>IDENTIFICATION</scope>
</reference>
<dbReference type="AlphaFoldDB" id="A0A0E0L212"/>
<feature type="compositionally biased region" description="Low complexity" evidence="1">
    <location>
        <begin position="75"/>
        <end position="88"/>
    </location>
</feature>
<accession>A0A0E0L212</accession>
<keyword evidence="2" id="KW-0472">Membrane</keyword>